<dbReference type="PANTHER" id="PTHR43442:SF3">
    <property type="entry name" value="GLUCONOKINASE-RELATED"/>
    <property type="match status" value="1"/>
</dbReference>
<evidence type="ECO:0000256" key="7">
    <source>
        <dbReference type="ARBA" id="ARBA00022840"/>
    </source>
</evidence>
<keyword evidence="7" id="KW-0067">ATP-binding</keyword>
<dbReference type="InterPro" id="IPR027417">
    <property type="entry name" value="P-loop_NTPase"/>
</dbReference>
<dbReference type="InParanoid" id="A7SPH5"/>
<dbReference type="OrthoDB" id="275177at2759"/>
<accession>A7SPH5</accession>
<dbReference type="PhylomeDB" id="A7SPH5"/>
<keyword evidence="5" id="KW-0547">Nucleotide-binding</keyword>
<name>A7SPH5_NEMVE</name>
<evidence type="ECO:0000256" key="3">
    <source>
        <dbReference type="ARBA" id="ARBA00012054"/>
    </source>
</evidence>
<dbReference type="InterPro" id="IPR006001">
    <property type="entry name" value="Therm_gnt_kin"/>
</dbReference>
<dbReference type="GO" id="GO:0046316">
    <property type="term" value="F:gluconokinase activity"/>
    <property type="evidence" value="ECO:0000318"/>
    <property type="project" value="GO_Central"/>
</dbReference>
<evidence type="ECO:0000256" key="8">
    <source>
        <dbReference type="ARBA" id="ARBA00029835"/>
    </source>
</evidence>
<comment type="similarity">
    <text evidence="2">Belongs to the gluconokinase GntK/GntV family.</text>
</comment>
<dbReference type="Pfam" id="PF01202">
    <property type="entry name" value="SKI"/>
    <property type="match status" value="1"/>
</dbReference>
<evidence type="ECO:0000256" key="4">
    <source>
        <dbReference type="ARBA" id="ARBA00022679"/>
    </source>
</evidence>
<proteinExistence type="inferred from homology"/>
<organism evidence="11 12">
    <name type="scientific">Nematostella vectensis</name>
    <name type="common">Starlet sea anemone</name>
    <dbReference type="NCBI Taxonomy" id="45351"/>
    <lineage>
        <taxon>Eukaryota</taxon>
        <taxon>Metazoa</taxon>
        <taxon>Cnidaria</taxon>
        <taxon>Anthozoa</taxon>
        <taxon>Hexacorallia</taxon>
        <taxon>Actiniaria</taxon>
        <taxon>Edwardsiidae</taxon>
        <taxon>Nematostella</taxon>
    </lineage>
</organism>
<dbReference type="SUPFAM" id="SSF52540">
    <property type="entry name" value="P-loop containing nucleoside triphosphate hydrolases"/>
    <property type="match status" value="1"/>
</dbReference>
<evidence type="ECO:0000256" key="5">
    <source>
        <dbReference type="ARBA" id="ARBA00022741"/>
    </source>
</evidence>
<evidence type="ECO:0000256" key="6">
    <source>
        <dbReference type="ARBA" id="ARBA00022777"/>
    </source>
</evidence>
<keyword evidence="6" id="KW-0418">Kinase</keyword>
<protein>
    <recommendedName>
        <fullName evidence="10">Probable gluconokinase</fullName>
        <ecNumber evidence="3">2.7.1.12</ecNumber>
    </recommendedName>
    <alternativeName>
        <fullName evidence="8">Gluconate kinase</fullName>
    </alternativeName>
</protein>
<dbReference type="STRING" id="45351.A7SPH5"/>
<keyword evidence="12" id="KW-1185">Reference proteome</keyword>
<evidence type="ECO:0000256" key="9">
    <source>
        <dbReference type="ARBA" id="ARBA00048090"/>
    </source>
</evidence>
<evidence type="ECO:0000313" key="12">
    <source>
        <dbReference type="Proteomes" id="UP000001593"/>
    </source>
</evidence>
<evidence type="ECO:0000256" key="10">
    <source>
        <dbReference type="ARBA" id="ARBA00067578"/>
    </source>
</evidence>
<evidence type="ECO:0000256" key="1">
    <source>
        <dbReference type="ARBA" id="ARBA00004875"/>
    </source>
</evidence>
<dbReference type="Proteomes" id="UP000001593">
    <property type="component" value="Unassembled WGS sequence"/>
</dbReference>
<evidence type="ECO:0000313" key="11">
    <source>
        <dbReference type="EMBL" id="EDO34410.1"/>
    </source>
</evidence>
<dbReference type="GO" id="GO:0005975">
    <property type="term" value="P:carbohydrate metabolic process"/>
    <property type="evidence" value="ECO:0007669"/>
    <property type="project" value="InterPro"/>
</dbReference>
<dbReference type="InterPro" id="IPR031322">
    <property type="entry name" value="Shikimate/glucono_kinase"/>
</dbReference>
<evidence type="ECO:0000256" key="2">
    <source>
        <dbReference type="ARBA" id="ARBA00008420"/>
    </source>
</evidence>
<dbReference type="EMBL" id="DS469733">
    <property type="protein sequence ID" value="EDO34410.1"/>
    <property type="molecule type" value="Genomic_DNA"/>
</dbReference>
<dbReference type="HOGENOM" id="CLU_077168_1_0_1"/>
<sequence>MVIVLVTGVCGSGKTTIGRYIGKQLSWPFVDADDFHPASNIEKMKNGIPLTDKDRLPWLIALNEVVKRWKSRCESGVLACSALKTSYRKIILQGTSGKSTSETPPQYPRDNKGSKDVGDFLIVLLQGSKDLIRERILNRKEHFMPDSLLDSQLEVLEEPESSDYTLKVGIERSVEETANEILTCLKALFDVNVTVHSTV</sequence>
<dbReference type="PANTHER" id="PTHR43442">
    <property type="entry name" value="GLUCONOKINASE-RELATED"/>
    <property type="match status" value="1"/>
</dbReference>
<reference evidence="11 12" key="1">
    <citation type="journal article" date="2007" name="Science">
        <title>Sea anemone genome reveals ancestral eumetazoan gene repertoire and genomic organization.</title>
        <authorList>
            <person name="Putnam N.H."/>
            <person name="Srivastava M."/>
            <person name="Hellsten U."/>
            <person name="Dirks B."/>
            <person name="Chapman J."/>
            <person name="Salamov A."/>
            <person name="Terry A."/>
            <person name="Shapiro H."/>
            <person name="Lindquist E."/>
            <person name="Kapitonov V.V."/>
            <person name="Jurka J."/>
            <person name="Genikhovich G."/>
            <person name="Grigoriev I.V."/>
            <person name="Lucas S.M."/>
            <person name="Steele R.E."/>
            <person name="Finnerty J.R."/>
            <person name="Technau U."/>
            <person name="Martindale M.Q."/>
            <person name="Rokhsar D.S."/>
        </authorList>
    </citation>
    <scope>NUCLEOTIDE SEQUENCE [LARGE SCALE GENOMIC DNA]</scope>
    <source>
        <strain evidence="12">CH2 X CH6</strain>
    </source>
</reference>
<comment type="pathway">
    <text evidence="1">Carbohydrate acid metabolism; D-gluconate degradation.</text>
</comment>
<dbReference type="CDD" id="cd02021">
    <property type="entry name" value="GntK"/>
    <property type="match status" value="1"/>
</dbReference>
<dbReference type="GO" id="GO:0005524">
    <property type="term" value="F:ATP binding"/>
    <property type="evidence" value="ECO:0007669"/>
    <property type="project" value="UniProtKB-KW"/>
</dbReference>
<dbReference type="UniPathway" id="UPA00792"/>
<dbReference type="AlphaFoldDB" id="A7SPH5"/>
<dbReference type="FunFam" id="3.40.50.300:FF:000522">
    <property type="entry name" value="Gluconokinase"/>
    <property type="match status" value="1"/>
</dbReference>
<dbReference type="Gene3D" id="3.40.50.300">
    <property type="entry name" value="P-loop containing nucleotide triphosphate hydrolases"/>
    <property type="match status" value="1"/>
</dbReference>
<dbReference type="eggNOG" id="KOG3354">
    <property type="taxonomic scope" value="Eukaryota"/>
</dbReference>
<dbReference type="KEGG" id="nve:5505732"/>
<keyword evidence="4" id="KW-0808">Transferase</keyword>
<dbReference type="OMA" id="YEGDDYH"/>
<dbReference type="EC" id="2.7.1.12" evidence="3"/>
<gene>
    <name evidence="11" type="ORF">NEMVEDRAFT_v1g215414</name>
</gene>
<comment type="catalytic activity">
    <reaction evidence="9">
        <text>D-gluconate + ATP = 6-phospho-D-gluconate + ADP + H(+)</text>
        <dbReference type="Rhea" id="RHEA:19433"/>
        <dbReference type="ChEBI" id="CHEBI:15378"/>
        <dbReference type="ChEBI" id="CHEBI:18391"/>
        <dbReference type="ChEBI" id="CHEBI:30616"/>
        <dbReference type="ChEBI" id="CHEBI:58759"/>
        <dbReference type="ChEBI" id="CHEBI:456216"/>
        <dbReference type="EC" id="2.7.1.12"/>
    </reaction>
</comment>